<keyword evidence="3" id="KW-0735">Signal-anchor</keyword>
<dbReference type="Proteomes" id="UP001459714">
    <property type="component" value="Unassembled WGS sequence"/>
</dbReference>
<reference evidence="7 8" key="1">
    <citation type="submission" date="2024-03" db="EMBL/GenBank/DDBJ databases">
        <title>Bacilli Hybrid Assemblies.</title>
        <authorList>
            <person name="Kovac J."/>
        </authorList>
    </citation>
    <scope>NUCLEOTIDE SEQUENCE [LARGE SCALE GENOMIC DNA]</scope>
    <source>
        <strain evidence="7 8">FSL M8-0022</strain>
    </source>
</reference>
<evidence type="ECO:0000256" key="4">
    <source>
        <dbReference type="ARBA" id="ARBA00022989"/>
    </source>
</evidence>
<evidence type="ECO:0000259" key="6">
    <source>
        <dbReference type="Pfam" id="PF03816"/>
    </source>
</evidence>
<evidence type="ECO:0000256" key="2">
    <source>
        <dbReference type="ARBA" id="ARBA00022692"/>
    </source>
</evidence>
<dbReference type="Gene3D" id="3.40.630.190">
    <property type="entry name" value="LCP protein"/>
    <property type="match status" value="1"/>
</dbReference>
<proteinExistence type="inferred from homology"/>
<evidence type="ECO:0000256" key="5">
    <source>
        <dbReference type="SAM" id="Phobius"/>
    </source>
</evidence>
<comment type="similarity">
    <text evidence="1">Belongs to the LytR/CpsA/Psr (LCP) family.</text>
</comment>
<dbReference type="RefSeq" id="WP_341288836.1">
    <property type="nucleotide sequence ID" value="NZ_CP155465.1"/>
</dbReference>
<keyword evidence="5" id="KW-0472">Membrane</keyword>
<name>A0ABU9K1T9_9BACI</name>
<gene>
    <name evidence="7" type="ORF">NST17_18005</name>
</gene>
<dbReference type="InterPro" id="IPR050922">
    <property type="entry name" value="LytR/CpsA/Psr_CW_biosynth"/>
</dbReference>
<organism evidence="7 8">
    <name type="scientific">Caldifermentibacillus hisashii</name>
    <dbReference type="NCBI Taxonomy" id="996558"/>
    <lineage>
        <taxon>Bacteria</taxon>
        <taxon>Bacillati</taxon>
        <taxon>Bacillota</taxon>
        <taxon>Bacilli</taxon>
        <taxon>Bacillales</taxon>
        <taxon>Bacillaceae</taxon>
        <taxon>Caldifermentibacillus</taxon>
    </lineage>
</organism>
<evidence type="ECO:0000313" key="8">
    <source>
        <dbReference type="Proteomes" id="UP001459714"/>
    </source>
</evidence>
<evidence type="ECO:0000256" key="1">
    <source>
        <dbReference type="ARBA" id="ARBA00006068"/>
    </source>
</evidence>
<dbReference type="PANTHER" id="PTHR33392:SF3">
    <property type="entry name" value="POLYISOPRENYL-TEICHOIC ACID--PEPTIDOGLYCAN TEICHOIC ACID TRANSFERASE TAGT"/>
    <property type="match status" value="1"/>
</dbReference>
<keyword evidence="4 5" id="KW-1133">Transmembrane helix</keyword>
<evidence type="ECO:0000256" key="3">
    <source>
        <dbReference type="ARBA" id="ARBA00022968"/>
    </source>
</evidence>
<dbReference type="NCBIfam" id="TIGR00350">
    <property type="entry name" value="lytR_cpsA_psr"/>
    <property type="match status" value="1"/>
</dbReference>
<evidence type="ECO:0000313" key="7">
    <source>
        <dbReference type="EMBL" id="MEL3959051.1"/>
    </source>
</evidence>
<protein>
    <submittedName>
        <fullName evidence="7">LCP family protein</fullName>
    </submittedName>
</protein>
<feature type="domain" description="Cell envelope-related transcriptional attenuator" evidence="6">
    <location>
        <begin position="92"/>
        <end position="239"/>
    </location>
</feature>
<dbReference type="InterPro" id="IPR004474">
    <property type="entry name" value="LytR_CpsA_psr"/>
</dbReference>
<dbReference type="EMBL" id="JBBYAK010000001">
    <property type="protein sequence ID" value="MEL3959051.1"/>
    <property type="molecule type" value="Genomic_DNA"/>
</dbReference>
<sequence>MNTSRSDRKRKRTKKRRKTLYIFLLLLFLCVVGYAGYLYFFADHILSKSYESDGREKSDYREKVVDPSKDNVSVLIIGVDESKTRENLGGFRSDTLILATLNKKEHSVKMLSIPRDSYVHIPEVDYKTRINHAYARGGVPSTIKTVENLLDIPVDYYVKVNFEAFIDVVDALGGITVDVPYEIYEQNSKDIDQAIHLKPGKQQLNGEEALALARTRKQDNDIERGKRQQEIIKAIVKKSVSLGSVFKYDDLLEAVGENIKTNMTFGEMKSFISYGLEGDLQFETLTLAGSDYWKGKAYYYQLDEKSLEDTKKILKDHLKL</sequence>
<comment type="caution">
    <text evidence="7">The sequence shown here is derived from an EMBL/GenBank/DDBJ whole genome shotgun (WGS) entry which is preliminary data.</text>
</comment>
<dbReference type="Pfam" id="PF03816">
    <property type="entry name" value="LytR_cpsA_psr"/>
    <property type="match status" value="1"/>
</dbReference>
<accession>A0ABU9K1T9</accession>
<feature type="transmembrane region" description="Helical" evidence="5">
    <location>
        <begin position="20"/>
        <end position="42"/>
    </location>
</feature>
<keyword evidence="2 5" id="KW-0812">Transmembrane</keyword>
<keyword evidence="8" id="KW-1185">Reference proteome</keyword>
<dbReference type="PANTHER" id="PTHR33392">
    <property type="entry name" value="POLYISOPRENYL-TEICHOIC ACID--PEPTIDOGLYCAN TEICHOIC ACID TRANSFERASE TAGU"/>
    <property type="match status" value="1"/>
</dbReference>